<sequence>MEAFIASASFFLPFSNSPSLTLNNPSSSFSPNIKFGTFRKNYISFSSHLVYSSSAVSAPSSSTTLSQNTYWMVVLDKPPQGVSSKSDIVDYYVEILAKVLGNSEKDAQMSIYDASFDTHFGFCCHIDEEASRQLARLPGVLSVRPEAGYSSGNKNYGIGNQTGVSLFDHGTVKHWMVRIDKPGVGIVTKAQMVDHCVQLLSKVLWNEKDAQMCLYHVSWKSKFGFCCDLDETCAEELAGVPGVLAVVPDNKFESLNKDYEGDNSTQEDSRESSESPPVKTKKLFITGLSFYTSEKTLRAAFEGFGELVEVKIIMDKISKRSKGYAFIEYTTEEAASVALKEMNGKIINGWMIVVDVAKTKPFRHKRRETSSEFSGQIQFSLRQSVTKGSVFLIRSGLQLGGEEAMKGIARIVNSLSRLGGREIISRGSSKLASSSSSLHRSLFISAATQFPTNSRDLTSSSRSSSLLPQKWAFLGGGQRRTMFIQTQSTPNPSSLMFYPGKPVMEVGSADFPNVRSALGSPLAKSIYSIDGVVRVFFGSDFVTVTKSDDVSWDILKPEIFAAVMDFYSSGQPLFLDSQAAAAKDTAINDDDSETVAMIKELLETRIRPAVQDDGGDIEYCGFDPESGIVKLRMQGACSGCPSSSVTLKSGIENMLMHYVPEVKGVEQEFDGEEEEATLSGEVRE</sequence>
<evidence type="ECO:0000259" key="4">
    <source>
        <dbReference type="PROSITE" id="PS50102"/>
    </source>
</evidence>
<dbReference type="SUPFAM" id="SSF54928">
    <property type="entry name" value="RNA-binding domain, RBD"/>
    <property type="match status" value="1"/>
</dbReference>
<keyword evidence="2" id="KW-0694">RNA-binding</keyword>
<evidence type="ECO:0000313" key="5">
    <source>
        <dbReference type="EMBL" id="KAH0849496.1"/>
    </source>
</evidence>
<dbReference type="SMART" id="SM00360">
    <property type="entry name" value="RRM"/>
    <property type="match status" value="1"/>
</dbReference>
<evidence type="ECO:0000256" key="2">
    <source>
        <dbReference type="PROSITE-ProRule" id="PRU00176"/>
    </source>
</evidence>
<dbReference type="InterPro" id="IPR001075">
    <property type="entry name" value="NIF_FeS_clus_asmbl_NifU_C"/>
</dbReference>
<dbReference type="SUPFAM" id="SSF117916">
    <property type="entry name" value="Fe-S cluster assembly (FSCA) domain-like"/>
    <property type="match status" value="1"/>
</dbReference>
<dbReference type="InterPro" id="IPR012677">
    <property type="entry name" value="Nucleotide-bd_a/b_plait_sf"/>
</dbReference>
<dbReference type="Gene3D" id="3.30.1370.70">
    <property type="entry name" value="Scaffold protein Nfu/NifU, N-terminal domain"/>
    <property type="match status" value="1"/>
</dbReference>
<dbReference type="Pfam" id="PF21864">
    <property type="entry name" value="MORF_dom"/>
    <property type="match status" value="2"/>
</dbReference>
<feature type="region of interest" description="Disordered" evidence="3">
    <location>
        <begin position="257"/>
        <end position="278"/>
    </location>
</feature>
<protein>
    <recommendedName>
        <fullName evidence="4">RRM domain-containing protein</fullName>
    </recommendedName>
</protein>
<dbReference type="PANTHER" id="PTHR11178:SF1">
    <property type="entry name" value="NFU1 IRON-SULFUR CLUSTER SCAFFOLD HOMOLOG, MITOCHONDRIAL"/>
    <property type="match status" value="1"/>
</dbReference>
<accession>A0ABQ7X0R2</accession>
<evidence type="ECO:0000256" key="3">
    <source>
        <dbReference type="SAM" id="MobiDB-lite"/>
    </source>
</evidence>
<dbReference type="Pfam" id="PF01106">
    <property type="entry name" value="NifU"/>
    <property type="match status" value="1"/>
</dbReference>
<comment type="caution">
    <text evidence="5">The sequence shown here is derived from an EMBL/GenBank/DDBJ whole genome shotgun (WGS) entry which is preliminary data.</text>
</comment>
<dbReference type="Pfam" id="PF00076">
    <property type="entry name" value="RRM_1"/>
    <property type="match status" value="1"/>
</dbReference>
<dbReference type="InterPro" id="IPR035979">
    <property type="entry name" value="RBD_domain_sf"/>
</dbReference>
<dbReference type="InterPro" id="IPR014824">
    <property type="entry name" value="Nfu/NifU_N"/>
</dbReference>
<dbReference type="SMART" id="SM00932">
    <property type="entry name" value="Nfu_N"/>
    <property type="match status" value="1"/>
</dbReference>
<dbReference type="Pfam" id="PF08712">
    <property type="entry name" value="Nfu_N"/>
    <property type="match status" value="1"/>
</dbReference>
<feature type="domain" description="RRM" evidence="4">
    <location>
        <begin position="281"/>
        <end position="359"/>
    </location>
</feature>
<comment type="similarity">
    <text evidence="1">Belongs to the NifU family.</text>
</comment>
<dbReference type="SUPFAM" id="SSF110836">
    <property type="entry name" value="Hypothetical protein SAV1430"/>
    <property type="match status" value="1"/>
</dbReference>
<dbReference type="InterPro" id="IPR037045">
    <property type="entry name" value="S8pro/Inhibitor_I9_sf"/>
</dbReference>
<dbReference type="InterPro" id="IPR054059">
    <property type="entry name" value="MORF/ORRM1/DAG-like_MORF"/>
</dbReference>
<dbReference type="Gene3D" id="3.30.70.330">
    <property type="match status" value="1"/>
</dbReference>
<name>A0ABQ7X0R2_BRANA</name>
<dbReference type="Gene3D" id="3.30.70.80">
    <property type="entry name" value="Peptidase S8 propeptide/proteinase inhibitor I9"/>
    <property type="match status" value="2"/>
</dbReference>
<dbReference type="InterPro" id="IPR000504">
    <property type="entry name" value="RRM_dom"/>
</dbReference>
<dbReference type="EMBL" id="JAGKQM010002451">
    <property type="protein sequence ID" value="KAH0849496.1"/>
    <property type="molecule type" value="Genomic_DNA"/>
</dbReference>
<dbReference type="Proteomes" id="UP000824890">
    <property type="component" value="Unassembled WGS sequence"/>
</dbReference>
<keyword evidence="6" id="KW-1185">Reference proteome</keyword>
<proteinExistence type="inferred from homology"/>
<gene>
    <name evidence="5" type="ORF">HID58_096357</name>
</gene>
<dbReference type="PROSITE" id="PS50102">
    <property type="entry name" value="RRM"/>
    <property type="match status" value="1"/>
</dbReference>
<dbReference type="PANTHER" id="PTHR11178">
    <property type="entry name" value="IRON-SULFUR CLUSTER SCAFFOLD PROTEIN NFU-RELATED"/>
    <property type="match status" value="1"/>
</dbReference>
<dbReference type="InterPro" id="IPR034904">
    <property type="entry name" value="FSCA_dom_sf"/>
</dbReference>
<organism evidence="5 6">
    <name type="scientific">Brassica napus</name>
    <name type="common">Rape</name>
    <dbReference type="NCBI Taxonomy" id="3708"/>
    <lineage>
        <taxon>Eukaryota</taxon>
        <taxon>Viridiplantae</taxon>
        <taxon>Streptophyta</taxon>
        <taxon>Embryophyta</taxon>
        <taxon>Tracheophyta</taxon>
        <taxon>Spermatophyta</taxon>
        <taxon>Magnoliopsida</taxon>
        <taxon>eudicotyledons</taxon>
        <taxon>Gunneridae</taxon>
        <taxon>Pentapetalae</taxon>
        <taxon>rosids</taxon>
        <taxon>malvids</taxon>
        <taxon>Brassicales</taxon>
        <taxon>Brassicaceae</taxon>
        <taxon>Brassiceae</taxon>
        <taxon>Brassica</taxon>
    </lineage>
</organism>
<dbReference type="Gene3D" id="3.30.300.130">
    <property type="entry name" value="Fe-S cluster assembly (FSCA)"/>
    <property type="match status" value="1"/>
</dbReference>
<evidence type="ECO:0000313" key="6">
    <source>
        <dbReference type="Proteomes" id="UP000824890"/>
    </source>
</evidence>
<reference evidence="5 6" key="1">
    <citation type="submission" date="2021-05" db="EMBL/GenBank/DDBJ databases">
        <title>Genome Assembly of Synthetic Allotetraploid Brassica napus Reveals Homoeologous Exchanges between Subgenomes.</title>
        <authorList>
            <person name="Davis J.T."/>
        </authorList>
    </citation>
    <scope>NUCLEOTIDE SEQUENCE [LARGE SCALE GENOMIC DNA]</scope>
    <source>
        <strain evidence="6">cv. Da-Ae</strain>
        <tissue evidence="5">Seedling</tissue>
    </source>
</reference>
<dbReference type="InterPro" id="IPR036498">
    <property type="entry name" value="Nfu/NifU_N_sf"/>
</dbReference>
<evidence type="ECO:0000256" key="1">
    <source>
        <dbReference type="ARBA" id="ARBA00006420"/>
    </source>
</evidence>